<keyword evidence="3 9" id="KW-0378">Hydrolase</keyword>
<evidence type="ECO:0000313" key="9">
    <source>
        <dbReference type="EMBL" id="TFD94741.1"/>
    </source>
</evidence>
<name>A0A4Y8KX88_9BACT</name>
<evidence type="ECO:0000259" key="6">
    <source>
        <dbReference type="Pfam" id="PF10566"/>
    </source>
</evidence>
<evidence type="ECO:0000259" key="8">
    <source>
        <dbReference type="Pfam" id="PF14509"/>
    </source>
</evidence>
<dbReference type="InterPro" id="IPR052720">
    <property type="entry name" value="Glycosyl_hydrolase_97"/>
</dbReference>
<dbReference type="Gene3D" id="3.20.20.70">
    <property type="entry name" value="Aldolase class I"/>
    <property type="match status" value="1"/>
</dbReference>
<proteinExistence type="predicted"/>
<evidence type="ECO:0000313" key="10">
    <source>
        <dbReference type="Proteomes" id="UP000297861"/>
    </source>
</evidence>
<dbReference type="InterPro" id="IPR017853">
    <property type="entry name" value="GH"/>
</dbReference>
<dbReference type="PROSITE" id="PS51257">
    <property type="entry name" value="PROKAR_LIPOPROTEIN"/>
    <property type="match status" value="1"/>
</dbReference>
<comment type="caution">
    <text evidence="9">The sequence shown here is derived from an EMBL/GenBank/DDBJ whole genome shotgun (WGS) entry which is preliminary data.</text>
</comment>
<dbReference type="Pfam" id="PF14509">
    <property type="entry name" value="GH97_C"/>
    <property type="match status" value="1"/>
</dbReference>
<reference evidence="9 10" key="1">
    <citation type="submission" date="2019-03" db="EMBL/GenBank/DDBJ databases">
        <title>San Antonio Military Medical Center submission to MRSN (WRAIR), pending publication.</title>
        <authorList>
            <person name="Blyth D.M."/>
            <person name="Mccarthy S.L."/>
            <person name="Schall S.E."/>
            <person name="Stam J.A."/>
            <person name="Ong A.C."/>
            <person name="Mcgann P.T."/>
        </authorList>
    </citation>
    <scope>NUCLEOTIDE SEQUENCE [LARGE SCALE GENOMIC DNA]</scope>
    <source>
        <strain evidence="9 10">MRSN571793</strain>
    </source>
</reference>
<keyword evidence="5" id="KW-0326">Glycosidase</keyword>
<dbReference type="Gene3D" id="2.70.98.10">
    <property type="match status" value="1"/>
</dbReference>
<evidence type="ECO:0000256" key="2">
    <source>
        <dbReference type="ARBA" id="ARBA00011245"/>
    </source>
</evidence>
<dbReference type="Pfam" id="PF10566">
    <property type="entry name" value="Glyco_hydro_97"/>
    <property type="match status" value="1"/>
</dbReference>
<dbReference type="SUPFAM" id="SSF51445">
    <property type="entry name" value="(Trans)glycosidases"/>
    <property type="match status" value="1"/>
</dbReference>
<evidence type="ECO:0000256" key="3">
    <source>
        <dbReference type="ARBA" id="ARBA00022801"/>
    </source>
</evidence>
<gene>
    <name evidence="9" type="ORF">E2605_15385</name>
</gene>
<dbReference type="PANTHER" id="PTHR35803:SF2">
    <property type="entry name" value="RETAINING ALPHA-GALACTOSIDASE"/>
    <property type="match status" value="1"/>
</dbReference>
<keyword evidence="4" id="KW-0106">Calcium</keyword>
<dbReference type="AlphaFoldDB" id="A0A4Y8KX88"/>
<comment type="cofactor">
    <cofactor evidence="1">
        <name>Ca(2+)</name>
        <dbReference type="ChEBI" id="CHEBI:29108"/>
    </cofactor>
</comment>
<sequence>MKTNYIFFIITFLSTMASCGENKISVKSPNDKVSVTIDLTDNQLRMNISKNGDISLSDCLLGLTVDNTDFGKGAAINGKVLEKTINESYPVYGNHNKALNHCKEITIPLNNSKISYQILVRVYDDGVAIRYIIPGAKDKMINNDNTTFNIQDSTLCFWADYADSNEELHKVSKFSELPEGQAIVAPITVKTDNGYQAFSEAECLNFPDMSWIKQGKGIKANFTTNPQGWKNSGDTIISPWRCVILADNLTQLVNSDLIINLCKAPLDGTNFDWVKPGRVLWQWWSVGAPQFADQKKWYDAAARLTWEYYLVDDGWRDWKQAGKDQWQCLKEVIDYGNSVGVKSIVWVNSEEMRDREGIRSYLTKVKEVGAKGIKIDFIPPATPEIMQWYEIAREETYKLQLMCVFHGCAKPTGLQRTWPHEMTREGVRGNEYQITRYDRLMPQDQDVIVPFTRFLAGPADFTPVIFEKKELRGYTWAHELAQAVVYYSPLTHFADNYINYLDNPAEDLLRDIPVVWDETIVLTCSKIGKVVAFAKRKGSEWWVGVMNGKEPADISFPLDFITDKASAIILSDKDNVPDTFARQEKTIQKGDSVSIQLQPGGGYVMKLKNIK</sequence>
<dbReference type="InterPro" id="IPR013785">
    <property type="entry name" value="Aldolase_TIM"/>
</dbReference>
<dbReference type="PANTHER" id="PTHR35803">
    <property type="entry name" value="GLUCAN 1,4-ALPHA-GLUCOSIDASE SUSB-RELATED"/>
    <property type="match status" value="1"/>
</dbReference>
<evidence type="ECO:0000259" key="7">
    <source>
        <dbReference type="Pfam" id="PF14508"/>
    </source>
</evidence>
<dbReference type="Gene3D" id="2.60.40.1180">
    <property type="entry name" value="Golgi alpha-mannosidase II"/>
    <property type="match status" value="1"/>
</dbReference>
<dbReference type="Proteomes" id="UP000297861">
    <property type="component" value="Unassembled WGS sequence"/>
</dbReference>
<accession>A0A4Y8KX88</accession>
<dbReference type="InterPro" id="IPR029486">
    <property type="entry name" value="GH97_N"/>
</dbReference>
<evidence type="ECO:0000256" key="5">
    <source>
        <dbReference type="ARBA" id="ARBA00023295"/>
    </source>
</evidence>
<dbReference type="InterPro" id="IPR014718">
    <property type="entry name" value="GH-type_carb-bd"/>
</dbReference>
<feature type="domain" description="Glycosyl-hydrolase 97 C-terminal oligomerisation" evidence="8">
    <location>
        <begin position="515"/>
        <end position="608"/>
    </location>
</feature>
<dbReference type="Pfam" id="PF14508">
    <property type="entry name" value="GH97_N"/>
    <property type="match status" value="1"/>
</dbReference>
<feature type="domain" description="Glycosyl-hydrolase 97 N-terminal" evidence="7">
    <location>
        <begin position="26"/>
        <end position="262"/>
    </location>
</feature>
<dbReference type="InterPro" id="IPR019563">
    <property type="entry name" value="GH97_catalytic"/>
</dbReference>
<protein>
    <submittedName>
        <fullName evidence="9">Glycoside hydrolase family 97</fullName>
    </submittedName>
</protein>
<dbReference type="RefSeq" id="WP_134437124.1">
    <property type="nucleotide sequence ID" value="NZ_SOML01000010.1"/>
</dbReference>
<dbReference type="EMBL" id="SOML01000010">
    <property type="protein sequence ID" value="TFD94741.1"/>
    <property type="molecule type" value="Genomic_DNA"/>
</dbReference>
<dbReference type="GO" id="GO:0030246">
    <property type="term" value="F:carbohydrate binding"/>
    <property type="evidence" value="ECO:0007669"/>
    <property type="project" value="InterPro"/>
</dbReference>
<dbReference type="InterPro" id="IPR013780">
    <property type="entry name" value="Glyco_hydro_b"/>
</dbReference>
<organism evidence="9 10">
    <name type="scientific">Dysgonomonas capnocytophagoides</name>
    <dbReference type="NCBI Taxonomy" id="45254"/>
    <lineage>
        <taxon>Bacteria</taxon>
        <taxon>Pseudomonadati</taxon>
        <taxon>Bacteroidota</taxon>
        <taxon>Bacteroidia</taxon>
        <taxon>Bacteroidales</taxon>
        <taxon>Dysgonomonadaceae</taxon>
        <taxon>Dysgonomonas</taxon>
    </lineage>
</organism>
<evidence type="ECO:0000256" key="1">
    <source>
        <dbReference type="ARBA" id="ARBA00001913"/>
    </source>
</evidence>
<dbReference type="InterPro" id="IPR029483">
    <property type="entry name" value="GH97_C"/>
</dbReference>
<evidence type="ECO:0000256" key="4">
    <source>
        <dbReference type="ARBA" id="ARBA00022837"/>
    </source>
</evidence>
<dbReference type="OrthoDB" id="1109141at2"/>
<keyword evidence="10" id="KW-1185">Reference proteome</keyword>
<feature type="domain" description="Glycosyl-hydrolase 97 catalytic" evidence="6">
    <location>
        <begin position="291"/>
        <end position="427"/>
    </location>
</feature>
<comment type="subunit">
    <text evidence="2">Monomer.</text>
</comment>
<dbReference type="STRING" id="1121485.GCA_000426485_01743"/>
<dbReference type="GO" id="GO:0016798">
    <property type="term" value="F:hydrolase activity, acting on glycosyl bonds"/>
    <property type="evidence" value="ECO:0007669"/>
    <property type="project" value="UniProtKB-KW"/>
</dbReference>